<sequence>MSGGVPSNEPYTVTFTTAPAAPLLLQITNFTSDSVELRWDQPHKFREGQAIQYRIVYSDVLSTSGERMTEFITVHSPDSLVNVRLQRLESGVTYKFNITTILNGVPSLLQAQTIQSTVPPQPVINSVTQGDGGLYIIFSEPTVGRCPRVKVFYSPGLNGTTVTPVFGKITDRIFLPGAPWNPAYSIHARCVTNNLEGPELAILSSRNPSSGPRDTEERVPLACLRKDGPGRPAGREKITPDACCGNRPYRSRTHSCCGNSLLPIGGRRLCCGTIPYIAPGRTCCENGNVAATCPE</sequence>
<dbReference type="CDD" id="cd00063">
    <property type="entry name" value="FN3"/>
    <property type="match status" value="1"/>
</dbReference>
<dbReference type="Pfam" id="PF00041">
    <property type="entry name" value="fn3"/>
    <property type="match status" value="1"/>
</dbReference>
<dbReference type="PANTHER" id="PTHR46708:SF2">
    <property type="entry name" value="FIBRONECTIN TYPE-III DOMAIN-CONTAINING PROTEIN"/>
    <property type="match status" value="1"/>
</dbReference>
<name>H2ZN05_CIOSA</name>
<dbReference type="AlphaFoldDB" id="H2ZN05"/>
<evidence type="ECO:0000313" key="3">
    <source>
        <dbReference type="Ensembl" id="ENSCSAVP00000018971.1"/>
    </source>
</evidence>
<organism evidence="3 4">
    <name type="scientific">Ciona savignyi</name>
    <name type="common">Pacific transparent sea squirt</name>
    <dbReference type="NCBI Taxonomy" id="51511"/>
    <lineage>
        <taxon>Eukaryota</taxon>
        <taxon>Metazoa</taxon>
        <taxon>Chordata</taxon>
        <taxon>Tunicata</taxon>
        <taxon>Ascidiacea</taxon>
        <taxon>Phlebobranchia</taxon>
        <taxon>Cionidae</taxon>
        <taxon>Ciona</taxon>
    </lineage>
</organism>
<feature type="domain" description="Fibronectin type-III" evidence="2">
    <location>
        <begin position="21"/>
        <end position="120"/>
    </location>
</feature>
<dbReference type="InterPro" id="IPR013783">
    <property type="entry name" value="Ig-like_fold"/>
</dbReference>
<evidence type="ECO:0000256" key="1">
    <source>
        <dbReference type="ARBA" id="ARBA00022737"/>
    </source>
</evidence>
<dbReference type="SUPFAM" id="SSF49265">
    <property type="entry name" value="Fibronectin type III"/>
    <property type="match status" value="1"/>
</dbReference>
<keyword evidence="4" id="KW-1185">Reference proteome</keyword>
<keyword evidence="1" id="KW-0677">Repeat</keyword>
<reference evidence="4" key="1">
    <citation type="submission" date="2003-08" db="EMBL/GenBank/DDBJ databases">
        <authorList>
            <person name="Birren B."/>
            <person name="Nusbaum C."/>
            <person name="Abebe A."/>
            <person name="Abouelleil A."/>
            <person name="Adekoya E."/>
            <person name="Ait-zahra M."/>
            <person name="Allen N."/>
            <person name="Allen T."/>
            <person name="An P."/>
            <person name="Anderson M."/>
            <person name="Anderson S."/>
            <person name="Arachchi H."/>
            <person name="Armbruster J."/>
            <person name="Bachantsang P."/>
            <person name="Baldwin J."/>
            <person name="Barry A."/>
            <person name="Bayul T."/>
            <person name="Blitshsteyn B."/>
            <person name="Bloom T."/>
            <person name="Blye J."/>
            <person name="Boguslavskiy L."/>
            <person name="Borowsky M."/>
            <person name="Boukhgalter B."/>
            <person name="Brunache A."/>
            <person name="Butler J."/>
            <person name="Calixte N."/>
            <person name="Calvo S."/>
            <person name="Camarata J."/>
            <person name="Campo K."/>
            <person name="Chang J."/>
            <person name="Cheshatsang Y."/>
            <person name="Citroen M."/>
            <person name="Collymore A."/>
            <person name="Considine T."/>
            <person name="Cook A."/>
            <person name="Cooke P."/>
            <person name="Corum B."/>
            <person name="Cuomo C."/>
            <person name="David R."/>
            <person name="Dawoe T."/>
            <person name="Degray S."/>
            <person name="Dodge S."/>
            <person name="Dooley K."/>
            <person name="Dorje P."/>
            <person name="Dorjee K."/>
            <person name="Dorris L."/>
            <person name="Duffey N."/>
            <person name="Dupes A."/>
            <person name="Elkins T."/>
            <person name="Engels R."/>
            <person name="Erickson J."/>
            <person name="Farina A."/>
            <person name="Faro S."/>
            <person name="Ferreira P."/>
            <person name="Fischer H."/>
            <person name="Fitzgerald M."/>
            <person name="Foley K."/>
            <person name="Gage D."/>
            <person name="Galagan J."/>
            <person name="Gearin G."/>
            <person name="Gnerre S."/>
            <person name="Gnirke A."/>
            <person name="Goyette A."/>
            <person name="Graham J."/>
            <person name="Grandbois E."/>
            <person name="Gyaltsen K."/>
            <person name="Hafez N."/>
            <person name="Hagopian D."/>
            <person name="Hagos B."/>
            <person name="Hall J."/>
            <person name="Hatcher B."/>
            <person name="Heller A."/>
            <person name="Higgins H."/>
            <person name="Honan T."/>
            <person name="Horn A."/>
            <person name="Houde N."/>
            <person name="Hughes L."/>
            <person name="Hulme W."/>
            <person name="Husby E."/>
            <person name="Iliev I."/>
            <person name="Jaffe D."/>
            <person name="Jones C."/>
            <person name="Kamal M."/>
            <person name="Kamat A."/>
            <person name="Kamvysselis M."/>
            <person name="Karlsson E."/>
            <person name="Kells C."/>
            <person name="Kieu A."/>
            <person name="Kisner P."/>
            <person name="Kodira C."/>
            <person name="Kulbokas E."/>
            <person name="Labutti K."/>
            <person name="Lama D."/>
            <person name="Landers T."/>
            <person name="Leger J."/>
            <person name="Levine S."/>
            <person name="Lewis D."/>
            <person name="Lewis T."/>
            <person name="Lindblad-toh K."/>
            <person name="Liu X."/>
            <person name="Lokyitsang T."/>
            <person name="Lokyitsang Y."/>
            <person name="Lucien O."/>
            <person name="Lui A."/>
            <person name="Ma L.J."/>
            <person name="Mabbitt R."/>
            <person name="Macdonald J."/>
            <person name="Maclean C."/>
            <person name="Major J."/>
            <person name="Manning J."/>
            <person name="Marabella R."/>
            <person name="Maru K."/>
            <person name="Matthews C."/>
            <person name="Mauceli E."/>
            <person name="Mccarthy M."/>
            <person name="Mcdonough S."/>
            <person name="Mcghee T."/>
            <person name="Meldrim J."/>
            <person name="Meneus L."/>
            <person name="Mesirov J."/>
            <person name="Mihalev A."/>
            <person name="Mihova T."/>
            <person name="Mikkelsen T."/>
            <person name="Mlenga V."/>
            <person name="Moru K."/>
            <person name="Mozes J."/>
            <person name="Mulrain L."/>
            <person name="Munson G."/>
            <person name="Naylor J."/>
            <person name="Newes C."/>
            <person name="Nguyen C."/>
            <person name="Nguyen N."/>
            <person name="Nguyen T."/>
            <person name="Nicol R."/>
            <person name="Nielsen C."/>
            <person name="Nizzari M."/>
            <person name="Norbu C."/>
            <person name="Norbu N."/>
            <person name="O'donnell P."/>
            <person name="Okoawo O."/>
            <person name="O'leary S."/>
            <person name="Omotosho B."/>
            <person name="O'neill K."/>
            <person name="Osman S."/>
            <person name="Parker S."/>
            <person name="Perrin D."/>
            <person name="Phunkhang P."/>
            <person name="Piqani B."/>
            <person name="Purcell S."/>
            <person name="Rachupka T."/>
            <person name="Ramasamy U."/>
            <person name="Rameau R."/>
            <person name="Ray V."/>
            <person name="Raymond C."/>
            <person name="Retta R."/>
            <person name="Richardson S."/>
            <person name="Rise C."/>
            <person name="Rodriguez J."/>
            <person name="Rogers J."/>
            <person name="Rogov P."/>
            <person name="Rutman M."/>
            <person name="Schupbach R."/>
            <person name="Seaman C."/>
            <person name="Settipalli S."/>
            <person name="Sharpe T."/>
            <person name="Sheridan J."/>
            <person name="Sherpa N."/>
            <person name="Shi J."/>
            <person name="Smirnov S."/>
            <person name="Smith C."/>
            <person name="Sougnez C."/>
            <person name="Spencer B."/>
            <person name="Stalker J."/>
            <person name="Stange-thomann N."/>
            <person name="Stavropoulos S."/>
            <person name="Stetson K."/>
            <person name="Stone C."/>
            <person name="Stone S."/>
            <person name="Stubbs M."/>
            <person name="Talamas J."/>
            <person name="Tchuinga P."/>
            <person name="Tenzing P."/>
            <person name="Tesfaye S."/>
            <person name="Theodore J."/>
            <person name="Thoulutsang Y."/>
            <person name="Topham K."/>
            <person name="Towey S."/>
            <person name="Tsamla T."/>
            <person name="Tsomo N."/>
            <person name="Vallee D."/>
            <person name="Vassiliev H."/>
            <person name="Venkataraman V."/>
            <person name="Vinson J."/>
            <person name="Vo A."/>
            <person name="Wade C."/>
            <person name="Wang S."/>
            <person name="Wangchuk T."/>
            <person name="Wangdi T."/>
            <person name="Whittaker C."/>
            <person name="Wilkinson J."/>
            <person name="Wu Y."/>
            <person name="Wyman D."/>
            <person name="Yadav S."/>
            <person name="Yang S."/>
            <person name="Yang X."/>
            <person name="Yeager S."/>
            <person name="Yee E."/>
            <person name="Young G."/>
            <person name="Zainoun J."/>
            <person name="Zembeck L."/>
            <person name="Zimmer A."/>
            <person name="Zody M."/>
            <person name="Lander E."/>
        </authorList>
    </citation>
    <scope>NUCLEOTIDE SEQUENCE [LARGE SCALE GENOMIC DNA]</scope>
</reference>
<protein>
    <recommendedName>
        <fullName evidence="2">Fibronectin type-III domain-containing protein</fullName>
    </recommendedName>
</protein>
<dbReference type="Gene3D" id="2.60.40.10">
    <property type="entry name" value="Immunoglobulins"/>
    <property type="match status" value="1"/>
</dbReference>
<dbReference type="PANTHER" id="PTHR46708">
    <property type="entry name" value="TENASCIN"/>
    <property type="match status" value="1"/>
</dbReference>
<accession>H2ZN05</accession>
<evidence type="ECO:0000259" key="2">
    <source>
        <dbReference type="PROSITE" id="PS50853"/>
    </source>
</evidence>
<dbReference type="InterPro" id="IPR050991">
    <property type="entry name" value="ECM_Regulatory_Proteins"/>
</dbReference>
<dbReference type="InterPro" id="IPR056601">
    <property type="entry name" value="Galaxin_dom"/>
</dbReference>
<dbReference type="Ensembl" id="ENSCSAVT00000019178.1">
    <property type="protein sequence ID" value="ENSCSAVP00000018971.1"/>
    <property type="gene ID" value="ENSCSAVG00000011144.1"/>
</dbReference>
<dbReference type="PROSITE" id="PS50853">
    <property type="entry name" value="FN3"/>
    <property type="match status" value="1"/>
</dbReference>
<proteinExistence type="predicted"/>
<reference evidence="3" key="2">
    <citation type="submission" date="2025-08" db="UniProtKB">
        <authorList>
            <consortium name="Ensembl"/>
        </authorList>
    </citation>
    <scope>IDENTIFICATION</scope>
</reference>
<evidence type="ECO:0000313" key="4">
    <source>
        <dbReference type="Proteomes" id="UP000007875"/>
    </source>
</evidence>
<dbReference type="InterPro" id="IPR036116">
    <property type="entry name" value="FN3_sf"/>
</dbReference>
<dbReference type="HOGENOM" id="CLU_943212_0_0_1"/>
<reference evidence="3" key="3">
    <citation type="submission" date="2025-09" db="UniProtKB">
        <authorList>
            <consortium name="Ensembl"/>
        </authorList>
    </citation>
    <scope>IDENTIFICATION</scope>
</reference>
<dbReference type="SMART" id="SM00060">
    <property type="entry name" value="FN3"/>
    <property type="match status" value="1"/>
</dbReference>
<dbReference type="InterPro" id="IPR003961">
    <property type="entry name" value="FN3_dom"/>
</dbReference>
<dbReference type="Proteomes" id="UP000007875">
    <property type="component" value="Unassembled WGS sequence"/>
</dbReference>
<dbReference type="Pfam" id="PF24748">
    <property type="entry name" value="Galaxin_repeat"/>
    <property type="match status" value="1"/>
</dbReference>